<dbReference type="SUPFAM" id="SSF51735">
    <property type="entry name" value="NAD(P)-binding Rossmann-fold domains"/>
    <property type="match status" value="1"/>
</dbReference>
<dbReference type="InterPro" id="IPR006140">
    <property type="entry name" value="D-isomer_DH_NAD-bd"/>
</dbReference>
<evidence type="ECO:0000259" key="4">
    <source>
        <dbReference type="Pfam" id="PF02826"/>
    </source>
</evidence>
<dbReference type="GO" id="GO:0016618">
    <property type="term" value="F:hydroxypyruvate reductase [NAD(P)H] activity"/>
    <property type="evidence" value="ECO:0007669"/>
    <property type="project" value="TreeGrafter"/>
</dbReference>
<dbReference type="Pfam" id="PF02826">
    <property type="entry name" value="2-Hacid_dh_C"/>
    <property type="match status" value="1"/>
</dbReference>
<evidence type="ECO:0000256" key="3">
    <source>
        <dbReference type="SAM" id="MobiDB-lite"/>
    </source>
</evidence>
<dbReference type="Gene3D" id="3.40.50.720">
    <property type="entry name" value="NAD(P)-binding Rossmann-like Domain"/>
    <property type="match status" value="2"/>
</dbReference>
<feature type="region of interest" description="Disordered" evidence="3">
    <location>
        <begin position="1"/>
        <end position="33"/>
    </location>
</feature>
<comment type="caution">
    <text evidence="5">The sequence shown here is derived from an EMBL/GenBank/DDBJ whole genome shotgun (WGS) entry which is preliminary data.</text>
</comment>
<dbReference type="SUPFAM" id="SSF52283">
    <property type="entry name" value="Formate/glycerate dehydrogenase catalytic domain-like"/>
    <property type="match status" value="1"/>
</dbReference>
<evidence type="ECO:0000256" key="2">
    <source>
        <dbReference type="ARBA" id="ARBA00023027"/>
    </source>
</evidence>
<protein>
    <submittedName>
        <fullName evidence="5">Hydroxyacid dehydrogenase</fullName>
    </submittedName>
</protein>
<accession>A0A6B1DP72</accession>
<sequence>MPAWSDTMSPVRHTGPPGMLDATRSTPRPGGLSMAQHKVVVDPAFRKMGEIFSELDRRRLEDLCSIVWGQDEPMPEAEARMAVLDADAVVCSQWRYGDSIYQARRLKAIFSVSGGFQTDFDYEYCHQRHIQYLSCAPAFGPQVAEMALGLAIAAARTMVTADRDFRDGTETYLWASNRDTFTLFDKPVGFIGFGGLAQNLRQLLQPFRPRIQVYDPWLSDGYIRSQGCTPVSLPELMSQNRFVFVLAVPSADNSAMIDRSLLERLGPDTVFLLMSRAHVVDFDALTDLLQQGRFRAGIDVFPEEPLASDHPIRNVDNAILSAHRAGSVPEALWDIGRMVVDDLEAVLNDLPARRMQPALPQLTGRYARNAARRGRRK</sequence>
<organism evidence="5">
    <name type="scientific">Caldilineaceae bacterium SB0662_bin_9</name>
    <dbReference type="NCBI Taxonomy" id="2605258"/>
    <lineage>
        <taxon>Bacteria</taxon>
        <taxon>Bacillati</taxon>
        <taxon>Chloroflexota</taxon>
        <taxon>Caldilineae</taxon>
        <taxon>Caldilineales</taxon>
        <taxon>Caldilineaceae</taxon>
    </lineage>
</organism>
<keyword evidence="1" id="KW-0560">Oxidoreductase</keyword>
<name>A0A6B1DP72_9CHLR</name>
<evidence type="ECO:0000313" key="5">
    <source>
        <dbReference type="EMBL" id="MYD89097.1"/>
    </source>
</evidence>
<gene>
    <name evidence="5" type="ORF">F4Y08_01990</name>
</gene>
<dbReference type="PANTHER" id="PTHR10996:SF178">
    <property type="entry name" value="2-HYDROXYACID DEHYDROGENASE YGL185C-RELATED"/>
    <property type="match status" value="1"/>
</dbReference>
<dbReference type="GO" id="GO:0051287">
    <property type="term" value="F:NAD binding"/>
    <property type="evidence" value="ECO:0007669"/>
    <property type="project" value="InterPro"/>
</dbReference>
<dbReference type="InterPro" id="IPR036291">
    <property type="entry name" value="NAD(P)-bd_dom_sf"/>
</dbReference>
<proteinExistence type="predicted"/>
<dbReference type="GO" id="GO:0005829">
    <property type="term" value="C:cytosol"/>
    <property type="evidence" value="ECO:0007669"/>
    <property type="project" value="TreeGrafter"/>
</dbReference>
<dbReference type="GO" id="GO:0030267">
    <property type="term" value="F:glyoxylate reductase (NADPH) activity"/>
    <property type="evidence" value="ECO:0007669"/>
    <property type="project" value="TreeGrafter"/>
</dbReference>
<dbReference type="InterPro" id="IPR050223">
    <property type="entry name" value="D-isomer_2-hydroxyacid_DH"/>
</dbReference>
<feature type="domain" description="D-isomer specific 2-hydroxyacid dehydrogenase NAD-binding" evidence="4">
    <location>
        <begin position="148"/>
        <end position="325"/>
    </location>
</feature>
<evidence type="ECO:0000256" key="1">
    <source>
        <dbReference type="ARBA" id="ARBA00023002"/>
    </source>
</evidence>
<reference evidence="5" key="1">
    <citation type="submission" date="2019-09" db="EMBL/GenBank/DDBJ databases">
        <title>Characterisation of the sponge microbiome using genome-centric metagenomics.</title>
        <authorList>
            <person name="Engelberts J.P."/>
            <person name="Robbins S.J."/>
            <person name="De Goeij J.M."/>
            <person name="Aranda M."/>
            <person name="Bell S.C."/>
            <person name="Webster N.S."/>
        </authorList>
    </citation>
    <scope>NUCLEOTIDE SEQUENCE</scope>
    <source>
        <strain evidence="5">SB0662_bin_9</strain>
    </source>
</reference>
<dbReference type="PANTHER" id="PTHR10996">
    <property type="entry name" value="2-HYDROXYACID DEHYDROGENASE-RELATED"/>
    <property type="match status" value="1"/>
</dbReference>
<dbReference type="AlphaFoldDB" id="A0A6B1DP72"/>
<keyword evidence="2" id="KW-0520">NAD</keyword>
<dbReference type="EMBL" id="VXPY01000013">
    <property type="protein sequence ID" value="MYD89097.1"/>
    <property type="molecule type" value="Genomic_DNA"/>
</dbReference>